<evidence type="ECO:0000256" key="10">
    <source>
        <dbReference type="RuleBase" id="RU003826"/>
    </source>
</evidence>
<dbReference type="GO" id="GO:0004789">
    <property type="term" value="F:thiamine-phosphate diphosphorylase activity"/>
    <property type="evidence" value="ECO:0007669"/>
    <property type="project" value="UniProtKB-UniRule"/>
</dbReference>
<feature type="binding site" evidence="9">
    <location>
        <begin position="189"/>
        <end position="190"/>
    </location>
    <ligand>
        <name>2-[(2R,5Z)-2-carboxy-4-methylthiazol-5(2H)-ylidene]ethyl phosphate</name>
        <dbReference type="ChEBI" id="CHEBI:62899"/>
    </ligand>
</feature>
<dbReference type="GO" id="GO:0009229">
    <property type="term" value="P:thiamine diphosphate biosynthetic process"/>
    <property type="evidence" value="ECO:0007669"/>
    <property type="project" value="UniProtKB-UniRule"/>
</dbReference>
<evidence type="ECO:0000256" key="3">
    <source>
        <dbReference type="ARBA" id="ARBA00022723"/>
    </source>
</evidence>
<dbReference type="FunFam" id="3.20.20.70:FF:000096">
    <property type="entry name" value="Thiamine-phosphate synthase"/>
    <property type="match status" value="1"/>
</dbReference>
<evidence type="ECO:0000256" key="6">
    <source>
        <dbReference type="ARBA" id="ARBA00047334"/>
    </source>
</evidence>
<evidence type="ECO:0000256" key="4">
    <source>
        <dbReference type="ARBA" id="ARBA00022842"/>
    </source>
</evidence>
<comment type="catalytic activity">
    <reaction evidence="7 9 10">
        <text>2-(2-carboxy-4-methylthiazol-5-yl)ethyl phosphate + 4-amino-2-methyl-5-(diphosphooxymethyl)pyrimidine + 2 H(+) = thiamine phosphate + CO2 + diphosphate</text>
        <dbReference type="Rhea" id="RHEA:47848"/>
        <dbReference type="ChEBI" id="CHEBI:15378"/>
        <dbReference type="ChEBI" id="CHEBI:16526"/>
        <dbReference type="ChEBI" id="CHEBI:33019"/>
        <dbReference type="ChEBI" id="CHEBI:37575"/>
        <dbReference type="ChEBI" id="CHEBI:57841"/>
        <dbReference type="ChEBI" id="CHEBI:62890"/>
        <dbReference type="EC" id="2.5.1.3"/>
    </reaction>
</comment>
<keyword evidence="5 9" id="KW-0784">Thiamine biosynthesis</keyword>
<dbReference type="EC" id="2.5.1.3" evidence="9"/>
<dbReference type="HAMAP" id="MF_00097">
    <property type="entry name" value="TMP_synthase"/>
    <property type="match status" value="1"/>
</dbReference>
<dbReference type="Proteomes" id="UP000192527">
    <property type="component" value="Chromosome"/>
</dbReference>
<feature type="binding site" evidence="9">
    <location>
        <position position="140"/>
    </location>
    <ligand>
        <name>4-amino-2-methyl-5-(diphosphooxymethyl)pyrimidine</name>
        <dbReference type="ChEBI" id="CHEBI:57841"/>
    </ligand>
</feature>
<evidence type="ECO:0000256" key="8">
    <source>
        <dbReference type="ARBA" id="ARBA00047883"/>
    </source>
</evidence>
<comment type="catalytic activity">
    <reaction evidence="8 9 10">
        <text>2-[(2R,5Z)-2-carboxy-4-methylthiazol-5(2H)-ylidene]ethyl phosphate + 4-amino-2-methyl-5-(diphosphooxymethyl)pyrimidine + 2 H(+) = thiamine phosphate + CO2 + diphosphate</text>
        <dbReference type="Rhea" id="RHEA:47844"/>
        <dbReference type="ChEBI" id="CHEBI:15378"/>
        <dbReference type="ChEBI" id="CHEBI:16526"/>
        <dbReference type="ChEBI" id="CHEBI:33019"/>
        <dbReference type="ChEBI" id="CHEBI:37575"/>
        <dbReference type="ChEBI" id="CHEBI:57841"/>
        <dbReference type="ChEBI" id="CHEBI:62899"/>
        <dbReference type="EC" id="2.5.1.3"/>
    </reaction>
</comment>
<evidence type="ECO:0000256" key="5">
    <source>
        <dbReference type="ARBA" id="ARBA00022977"/>
    </source>
</evidence>
<evidence type="ECO:0000256" key="11">
    <source>
        <dbReference type="RuleBase" id="RU004253"/>
    </source>
</evidence>
<dbReference type="PANTHER" id="PTHR20857:SF15">
    <property type="entry name" value="THIAMINE-PHOSPHATE SYNTHASE"/>
    <property type="match status" value="1"/>
</dbReference>
<feature type="binding site" evidence="9">
    <location>
        <position position="169"/>
    </location>
    <ligand>
        <name>2-[(2R,5Z)-2-carboxy-4-methylthiazol-5(2H)-ylidene]ethyl phosphate</name>
        <dbReference type="ChEBI" id="CHEBI:62899"/>
    </ligand>
</feature>
<dbReference type="InterPro" id="IPR036206">
    <property type="entry name" value="ThiamineP_synth_sf"/>
</dbReference>
<dbReference type="GO" id="GO:0000287">
    <property type="term" value="F:magnesium ion binding"/>
    <property type="evidence" value="ECO:0007669"/>
    <property type="project" value="UniProtKB-UniRule"/>
</dbReference>
<protein>
    <recommendedName>
        <fullName evidence="9">Thiamine-phosphate synthase</fullName>
        <shortName evidence="9">TP synthase</shortName>
        <shortName evidence="9">TPS</shortName>
        <ecNumber evidence="9">2.5.1.3</ecNumber>
    </recommendedName>
    <alternativeName>
        <fullName evidence="9">Thiamine-phosphate pyrophosphorylase</fullName>
        <shortName evidence="9">TMP pyrophosphorylase</shortName>
        <shortName evidence="9">TMP-PPase</shortName>
    </alternativeName>
</protein>
<feature type="binding site" evidence="9">
    <location>
        <position position="93"/>
    </location>
    <ligand>
        <name>Mg(2+)</name>
        <dbReference type="ChEBI" id="CHEBI:18420"/>
    </ligand>
</feature>
<comment type="pathway">
    <text evidence="1 9 11">Cofactor biosynthesis; thiamine diphosphate biosynthesis; thiamine phosphate from 4-amino-2-methyl-5-diphosphomethylpyrimidine and 4-methyl-5-(2-phosphoethyl)-thiazole: step 1/1.</text>
</comment>
<dbReference type="EMBL" id="CP020772">
    <property type="protein sequence ID" value="ARI79092.1"/>
    <property type="molecule type" value="Genomic_DNA"/>
</dbReference>
<feature type="domain" description="Thiamine phosphate synthase/TenI" evidence="12">
    <location>
        <begin position="10"/>
        <end position="192"/>
    </location>
</feature>
<organism evidence="13 14">
    <name type="scientific">Halobacillus mangrovi</name>
    <dbReference type="NCBI Taxonomy" id="402384"/>
    <lineage>
        <taxon>Bacteria</taxon>
        <taxon>Bacillati</taxon>
        <taxon>Bacillota</taxon>
        <taxon>Bacilli</taxon>
        <taxon>Bacillales</taxon>
        <taxon>Bacillaceae</taxon>
        <taxon>Halobacillus</taxon>
    </lineage>
</organism>
<proteinExistence type="inferred from homology"/>
<keyword evidence="14" id="KW-1185">Reference proteome</keyword>
<sequence>MNLSSKLRKYLVMGSQNCKKDPLVILEEAIDGGITAFQYREKGPGSRSGKEKLDLGRKLREKCKENDILFFINDDLDLVEPLEADGIHIGQDDEDAEKVRALFPKKIIGLSVSNTEEVTNSFIDSVDYLGAGPIFSTNTKKDAKPIVGTAWITTLRKAYPDLPIVGIGGITTMNASEVIRAGADGVAVISDITHSKNISRTVKNL</sequence>
<accession>A0A1W6A0R3</accession>
<comment type="function">
    <text evidence="9">Condenses 4-methyl-5-(beta-hydroxyethyl)thiazole monophosphate (THZ-P) and 2-methyl-4-amino-5-hydroxymethyl pyrimidine pyrophosphate (HMP-PP) to form thiamine monophosphate (TMP).</text>
</comment>
<dbReference type="InterPro" id="IPR013785">
    <property type="entry name" value="Aldolase_TIM"/>
</dbReference>
<keyword evidence="4 9" id="KW-0460">Magnesium</keyword>
<feature type="binding site" evidence="9">
    <location>
        <position position="111"/>
    </location>
    <ligand>
        <name>4-amino-2-methyl-5-(diphosphooxymethyl)pyrimidine</name>
        <dbReference type="ChEBI" id="CHEBI:57841"/>
    </ligand>
</feature>
<dbReference type="GO" id="GO:0009228">
    <property type="term" value="P:thiamine biosynthetic process"/>
    <property type="evidence" value="ECO:0007669"/>
    <property type="project" value="UniProtKB-KW"/>
</dbReference>
<gene>
    <name evidence="9" type="primary">thiE</name>
    <name evidence="13" type="ORF">HM131_02825</name>
</gene>
<dbReference type="Gene3D" id="3.20.20.70">
    <property type="entry name" value="Aldolase class I"/>
    <property type="match status" value="1"/>
</dbReference>
<feature type="binding site" evidence="9">
    <location>
        <position position="74"/>
    </location>
    <ligand>
        <name>Mg(2+)</name>
        <dbReference type="ChEBI" id="CHEBI:18420"/>
    </ligand>
</feature>
<dbReference type="InterPro" id="IPR022998">
    <property type="entry name" value="ThiamineP_synth_TenI"/>
</dbReference>
<comment type="cofactor">
    <cofactor evidence="9">
        <name>Mg(2+)</name>
        <dbReference type="ChEBI" id="CHEBI:18420"/>
    </cofactor>
    <text evidence="9">Binds 1 Mg(2+) ion per subunit.</text>
</comment>
<dbReference type="Pfam" id="PF02581">
    <property type="entry name" value="TMP-TENI"/>
    <property type="match status" value="1"/>
</dbReference>
<evidence type="ECO:0000313" key="14">
    <source>
        <dbReference type="Proteomes" id="UP000192527"/>
    </source>
</evidence>
<evidence type="ECO:0000259" key="12">
    <source>
        <dbReference type="Pfam" id="PF02581"/>
    </source>
</evidence>
<keyword evidence="2 9" id="KW-0808">Transferase</keyword>
<evidence type="ECO:0000256" key="9">
    <source>
        <dbReference type="HAMAP-Rule" id="MF_00097"/>
    </source>
</evidence>
<feature type="binding site" evidence="9">
    <location>
        <begin position="137"/>
        <end position="139"/>
    </location>
    <ligand>
        <name>2-[(2R,5Z)-2-carboxy-4-methylthiazol-5(2H)-ylidene]ethyl phosphate</name>
        <dbReference type="ChEBI" id="CHEBI:62899"/>
    </ligand>
</feature>
<dbReference type="OrthoDB" id="9812206at2"/>
<evidence type="ECO:0000313" key="13">
    <source>
        <dbReference type="EMBL" id="ARI79092.1"/>
    </source>
</evidence>
<comment type="similarity">
    <text evidence="9 10">Belongs to the thiamine-phosphate synthase family.</text>
</comment>
<keyword evidence="3 9" id="KW-0479">Metal-binding</keyword>
<dbReference type="STRING" id="402384.HM131_02825"/>
<dbReference type="UniPathway" id="UPA00060">
    <property type="reaction ID" value="UER00141"/>
</dbReference>
<reference evidence="13 14" key="1">
    <citation type="submission" date="2017-04" db="EMBL/GenBank/DDBJ databases">
        <title>The whole genome sequencing and assembly of Halobacillus mangrovi strain.</title>
        <authorList>
            <person name="Lee S.-J."/>
            <person name="Park M.-K."/>
            <person name="Kim J.-Y."/>
            <person name="Lee Y.-J."/>
            <person name="Yi H."/>
            <person name="Bahn Y.-S."/>
            <person name="Kim J.F."/>
            <person name="Lee D.-W."/>
        </authorList>
    </citation>
    <scope>NUCLEOTIDE SEQUENCE [LARGE SCALE GENOMIC DNA]</scope>
    <source>
        <strain evidence="13 14">KTB 131</strain>
    </source>
</reference>
<dbReference type="SUPFAM" id="SSF51391">
    <property type="entry name" value="Thiamin phosphate synthase"/>
    <property type="match status" value="1"/>
</dbReference>
<dbReference type="CDD" id="cd00564">
    <property type="entry name" value="TMP_TenI"/>
    <property type="match status" value="1"/>
</dbReference>
<dbReference type="PANTHER" id="PTHR20857">
    <property type="entry name" value="THIAMINE-PHOSPHATE PYROPHOSPHORYLASE"/>
    <property type="match status" value="1"/>
</dbReference>
<comment type="catalytic activity">
    <reaction evidence="6 9 10">
        <text>4-methyl-5-(2-phosphooxyethyl)-thiazole + 4-amino-2-methyl-5-(diphosphooxymethyl)pyrimidine + H(+) = thiamine phosphate + diphosphate</text>
        <dbReference type="Rhea" id="RHEA:22328"/>
        <dbReference type="ChEBI" id="CHEBI:15378"/>
        <dbReference type="ChEBI" id="CHEBI:33019"/>
        <dbReference type="ChEBI" id="CHEBI:37575"/>
        <dbReference type="ChEBI" id="CHEBI:57841"/>
        <dbReference type="ChEBI" id="CHEBI:58296"/>
        <dbReference type="EC" id="2.5.1.3"/>
    </reaction>
</comment>
<feature type="binding site" evidence="9">
    <location>
        <begin position="38"/>
        <end position="42"/>
    </location>
    <ligand>
        <name>4-amino-2-methyl-5-(diphosphooxymethyl)pyrimidine</name>
        <dbReference type="ChEBI" id="CHEBI:57841"/>
    </ligand>
</feature>
<evidence type="ECO:0000256" key="2">
    <source>
        <dbReference type="ARBA" id="ARBA00022679"/>
    </source>
</evidence>
<dbReference type="NCBIfam" id="TIGR00693">
    <property type="entry name" value="thiE"/>
    <property type="match status" value="1"/>
</dbReference>
<evidence type="ECO:0000256" key="7">
    <source>
        <dbReference type="ARBA" id="ARBA00047851"/>
    </source>
</evidence>
<dbReference type="KEGG" id="hmn:HM131_02825"/>
<name>A0A1W6A0R3_9BACI</name>
<dbReference type="InterPro" id="IPR034291">
    <property type="entry name" value="TMP_synthase"/>
</dbReference>
<evidence type="ECO:0000256" key="1">
    <source>
        <dbReference type="ARBA" id="ARBA00005165"/>
    </source>
</evidence>
<feature type="binding site" evidence="9">
    <location>
        <position position="73"/>
    </location>
    <ligand>
        <name>4-amino-2-methyl-5-(diphosphooxymethyl)pyrimidine</name>
        <dbReference type="ChEBI" id="CHEBI:57841"/>
    </ligand>
</feature>
<dbReference type="AlphaFoldDB" id="A0A1W6A0R3"/>
<dbReference type="GO" id="GO:0005737">
    <property type="term" value="C:cytoplasm"/>
    <property type="evidence" value="ECO:0007669"/>
    <property type="project" value="TreeGrafter"/>
</dbReference>